<keyword evidence="1" id="KW-0472">Membrane</keyword>
<dbReference type="EMBL" id="VTWH01000002">
    <property type="protein sequence ID" value="KAA0970354.1"/>
    <property type="molecule type" value="Genomic_DNA"/>
</dbReference>
<accession>A0A5B0DUA9</accession>
<evidence type="ECO:0008006" key="5">
    <source>
        <dbReference type="Google" id="ProtNLM"/>
    </source>
</evidence>
<dbReference type="AlphaFoldDB" id="A0A5B0DUA9"/>
<evidence type="ECO:0000256" key="1">
    <source>
        <dbReference type="SAM" id="Phobius"/>
    </source>
</evidence>
<reference evidence="3 4" key="1">
    <citation type="submission" date="2019-08" db="EMBL/GenBank/DDBJ databases">
        <title>Aureimonas fodiniaquatilis sp. nov., isolated from a coal mine wastewater.</title>
        <authorList>
            <person name="Kim W."/>
        </authorList>
    </citation>
    <scope>NUCLEOTIDE SEQUENCE [LARGE SCALE GENOMIC DNA]</scope>
    <source>
        <strain evidence="3 4">CAU 1482</strain>
    </source>
</reference>
<sequence>MARLALACLLLALCHNSAEAHGRRLPALNASGLEIPSSGHGELIALSRHYGDIIALADRHNTTDPKFRKLSNYARIQRYYCFWGMAPYSASDEESPFNECSHAYLSAAKQLLLYMRDMPAVAPDANALTSKIDAEMVQEGLAFIGCQYSGEVFFTSEFLTPHWELLPKHPPSLIAASVPVVLLAGGSLALRQRKRTRHS</sequence>
<keyword evidence="1" id="KW-0812">Transmembrane</keyword>
<evidence type="ECO:0000313" key="4">
    <source>
        <dbReference type="Proteomes" id="UP000324738"/>
    </source>
</evidence>
<proteinExistence type="predicted"/>
<keyword evidence="4" id="KW-1185">Reference proteome</keyword>
<protein>
    <recommendedName>
        <fullName evidence="5">VPLPA-CTERM sorting domain-containing protein</fullName>
    </recommendedName>
</protein>
<dbReference type="RefSeq" id="WP_149299252.1">
    <property type="nucleotide sequence ID" value="NZ_VTWH01000002.1"/>
</dbReference>
<gene>
    <name evidence="3" type="ORF">FPY71_07475</name>
</gene>
<feature type="chain" id="PRO_5022671492" description="VPLPA-CTERM sorting domain-containing protein" evidence="2">
    <location>
        <begin position="21"/>
        <end position="199"/>
    </location>
</feature>
<dbReference type="Proteomes" id="UP000324738">
    <property type="component" value="Unassembled WGS sequence"/>
</dbReference>
<keyword evidence="2" id="KW-0732">Signal</keyword>
<name>A0A5B0DUA9_9HYPH</name>
<evidence type="ECO:0000313" key="3">
    <source>
        <dbReference type="EMBL" id="KAA0970354.1"/>
    </source>
</evidence>
<comment type="caution">
    <text evidence="3">The sequence shown here is derived from an EMBL/GenBank/DDBJ whole genome shotgun (WGS) entry which is preliminary data.</text>
</comment>
<dbReference type="OrthoDB" id="7875723at2"/>
<feature type="signal peptide" evidence="2">
    <location>
        <begin position="1"/>
        <end position="20"/>
    </location>
</feature>
<evidence type="ECO:0000256" key="2">
    <source>
        <dbReference type="SAM" id="SignalP"/>
    </source>
</evidence>
<organism evidence="3 4">
    <name type="scientific">Aureimonas fodinaquatilis</name>
    <dbReference type="NCBI Taxonomy" id="2565783"/>
    <lineage>
        <taxon>Bacteria</taxon>
        <taxon>Pseudomonadati</taxon>
        <taxon>Pseudomonadota</taxon>
        <taxon>Alphaproteobacteria</taxon>
        <taxon>Hyphomicrobiales</taxon>
        <taxon>Aurantimonadaceae</taxon>
        <taxon>Aureimonas</taxon>
    </lineage>
</organism>
<feature type="transmembrane region" description="Helical" evidence="1">
    <location>
        <begin position="172"/>
        <end position="190"/>
    </location>
</feature>
<keyword evidence="1" id="KW-1133">Transmembrane helix</keyword>